<gene>
    <name evidence="1" type="ORF">WICPIJ_007265</name>
</gene>
<dbReference type="Proteomes" id="UP000774326">
    <property type="component" value="Unassembled WGS sequence"/>
</dbReference>
<sequence length="201" mass="21802">MRRDMADIEGNLMILKDFGFKSCWPLIEYVLMVGGIGKQQVFISNTFIAAVSGRDKVMEHGLVLEQWVIVKDFNDGQFLMVKTIGSLVCIISVSCSSSSSKYSLLPPEEDEDEDSDEPASLLEVSLAVSDSFSDDSKLTSSWASKAEILAVFSLTRASISEIKGAVIVSVLHCSSGNISITSCLTLSKIISSITWSLGMLN</sequence>
<organism evidence="1 2">
    <name type="scientific">Wickerhamomyces pijperi</name>
    <name type="common">Yeast</name>
    <name type="synonym">Pichia pijperi</name>
    <dbReference type="NCBI Taxonomy" id="599730"/>
    <lineage>
        <taxon>Eukaryota</taxon>
        <taxon>Fungi</taxon>
        <taxon>Dikarya</taxon>
        <taxon>Ascomycota</taxon>
        <taxon>Saccharomycotina</taxon>
        <taxon>Saccharomycetes</taxon>
        <taxon>Phaffomycetales</taxon>
        <taxon>Wickerhamomycetaceae</taxon>
        <taxon>Wickerhamomyces</taxon>
    </lineage>
</organism>
<dbReference type="EMBL" id="JAEUBG010004209">
    <property type="protein sequence ID" value="KAH3681771.1"/>
    <property type="molecule type" value="Genomic_DNA"/>
</dbReference>
<accession>A0A9P8TKL2</accession>
<comment type="caution">
    <text evidence="1">The sequence shown here is derived from an EMBL/GenBank/DDBJ whole genome shotgun (WGS) entry which is preliminary data.</text>
</comment>
<evidence type="ECO:0000313" key="1">
    <source>
        <dbReference type="EMBL" id="KAH3681771.1"/>
    </source>
</evidence>
<proteinExistence type="predicted"/>
<reference evidence="1" key="2">
    <citation type="submission" date="2021-01" db="EMBL/GenBank/DDBJ databases">
        <authorList>
            <person name="Schikora-Tamarit M.A."/>
        </authorList>
    </citation>
    <scope>NUCLEOTIDE SEQUENCE</scope>
    <source>
        <strain evidence="1">CBS2887</strain>
    </source>
</reference>
<reference evidence="1" key="1">
    <citation type="journal article" date="2021" name="Open Biol.">
        <title>Shared evolutionary footprints suggest mitochondrial oxidative damage underlies multiple complex I losses in fungi.</title>
        <authorList>
            <person name="Schikora-Tamarit M.A."/>
            <person name="Marcet-Houben M."/>
            <person name="Nosek J."/>
            <person name="Gabaldon T."/>
        </authorList>
    </citation>
    <scope>NUCLEOTIDE SEQUENCE</scope>
    <source>
        <strain evidence="1">CBS2887</strain>
    </source>
</reference>
<evidence type="ECO:0000313" key="2">
    <source>
        <dbReference type="Proteomes" id="UP000774326"/>
    </source>
</evidence>
<keyword evidence="2" id="KW-1185">Reference proteome</keyword>
<protein>
    <submittedName>
        <fullName evidence="1">Uncharacterized protein</fullName>
    </submittedName>
</protein>
<dbReference type="AlphaFoldDB" id="A0A9P8TKL2"/>
<name>A0A9P8TKL2_WICPI</name>